<dbReference type="UniPathway" id="UPA00053">
    <property type="reaction ID" value="UER00088"/>
</dbReference>
<comment type="function">
    <text evidence="7">Catalyzes the specific phosphorylation of the 3-hydroxyl group of shikimic acid using ATP as a cosubstrate.</text>
</comment>
<dbReference type="GO" id="GO:0005524">
    <property type="term" value="F:ATP binding"/>
    <property type="evidence" value="ECO:0007669"/>
    <property type="project" value="UniProtKB-UniRule"/>
</dbReference>
<comment type="pathway">
    <text evidence="7">Metabolic intermediate biosynthesis; chorismate biosynthesis; chorismate from D-erythrose 4-phosphate and phosphoenolpyruvate: step 5/7.</text>
</comment>
<name>A0A5B7X522_9FLAO</name>
<keyword evidence="7" id="KW-0963">Cytoplasm</keyword>
<gene>
    <name evidence="7" type="primary">aroK</name>
    <name evidence="8" type="ORF">FHG64_14180</name>
</gene>
<accession>A0A5B7X522</accession>
<dbReference type="PANTHER" id="PTHR21087">
    <property type="entry name" value="SHIKIMATE KINASE"/>
    <property type="match status" value="1"/>
</dbReference>
<evidence type="ECO:0000256" key="3">
    <source>
        <dbReference type="ARBA" id="ARBA00022741"/>
    </source>
</evidence>
<evidence type="ECO:0000256" key="5">
    <source>
        <dbReference type="ARBA" id="ARBA00022840"/>
    </source>
</evidence>
<feature type="binding site" evidence="7">
    <location>
        <position position="143"/>
    </location>
    <ligand>
        <name>substrate</name>
    </ligand>
</feature>
<feature type="binding site" evidence="7">
    <location>
        <position position="14"/>
    </location>
    <ligand>
        <name>Mg(2+)</name>
        <dbReference type="ChEBI" id="CHEBI:18420"/>
    </ligand>
</feature>
<dbReference type="InterPro" id="IPR000623">
    <property type="entry name" value="Shikimate_kinase/TSH1"/>
</dbReference>
<evidence type="ECO:0000313" key="8">
    <source>
        <dbReference type="EMBL" id="QCY70459.1"/>
    </source>
</evidence>
<keyword evidence="5 7" id="KW-0067">ATP-binding</keyword>
<evidence type="ECO:0000256" key="7">
    <source>
        <dbReference type="HAMAP-Rule" id="MF_00109"/>
    </source>
</evidence>
<evidence type="ECO:0000313" key="9">
    <source>
        <dbReference type="Proteomes" id="UP000309016"/>
    </source>
</evidence>
<reference evidence="8 9" key="1">
    <citation type="submission" date="2019-06" db="EMBL/GenBank/DDBJ databases">
        <title>Complete genome sequence of Antarcticibacterium flavum KCTC 52984T from an Antarctic marine sediment.</title>
        <authorList>
            <person name="Lee Y.M."/>
            <person name="Shin S.C."/>
        </authorList>
    </citation>
    <scope>NUCLEOTIDE SEQUENCE [LARGE SCALE GENOMIC DNA]</scope>
    <source>
        <strain evidence="8 9">KCTC 52984</strain>
    </source>
</reference>
<dbReference type="HAMAP" id="MF_00109">
    <property type="entry name" value="Shikimate_kinase"/>
    <property type="match status" value="1"/>
</dbReference>
<organism evidence="8 9">
    <name type="scientific">Antarcticibacterium flavum</name>
    <dbReference type="NCBI Taxonomy" id="2058175"/>
    <lineage>
        <taxon>Bacteria</taxon>
        <taxon>Pseudomonadati</taxon>
        <taxon>Bacteroidota</taxon>
        <taxon>Flavobacteriia</taxon>
        <taxon>Flavobacteriales</taxon>
        <taxon>Flavobacteriaceae</taxon>
        <taxon>Antarcticibacterium</taxon>
    </lineage>
</organism>
<feature type="binding site" evidence="7">
    <location>
        <position position="120"/>
    </location>
    <ligand>
        <name>ATP</name>
        <dbReference type="ChEBI" id="CHEBI:30616"/>
    </ligand>
</feature>
<dbReference type="Proteomes" id="UP000309016">
    <property type="component" value="Chromosome"/>
</dbReference>
<keyword evidence="9" id="KW-1185">Reference proteome</keyword>
<keyword evidence="6 7" id="KW-0057">Aromatic amino acid biosynthesis</keyword>
<keyword evidence="3 7" id="KW-0547">Nucleotide-binding</keyword>
<dbReference type="EMBL" id="CP040812">
    <property type="protein sequence ID" value="QCY70459.1"/>
    <property type="molecule type" value="Genomic_DNA"/>
</dbReference>
<keyword evidence="7" id="KW-0460">Magnesium</keyword>
<feature type="binding site" evidence="7">
    <location>
        <position position="56"/>
    </location>
    <ligand>
        <name>substrate</name>
    </ligand>
</feature>
<dbReference type="AlphaFoldDB" id="A0A5B7X522"/>
<comment type="similarity">
    <text evidence="7">Belongs to the shikimate kinase family.</text>
</comment>
<keyword evidence="2 7" id="KW-0808">Transferase</keyword>
<proteinExistence type="inferred from homology"/>
<dbReference type="SUPFAM" id="SSF52540">
    <property type="entry name" value="P-loop containing nucleoside triphosphate hydrolases"/>
    <property type="match status" value="1"/>
</dbReference>
<feature type="binding site" evidence="7">
    <location>
        <begin position="10"/>
        <end position="15"/>
    </location>
    <ligand>
        <name>ATP</name>
        <dbReference type="ChEBI" id="CHEBI:30616"/>
    </ligand>
</feature>
<dbReference type="InterPro" id="IPR027417">
    <property type="entry name" value="P-loop_NTPase"/>
</dbReference>
<comment type="subunit">
    <text evidence="7">Monomer.</text>
</comment>
<dbReference type="PANTHER" id="PTHR21087:SF16">
    <property type="entry name" value="SHIKIMATE KINASE 1, CHLOROPLASTIC"/>
    <property type="match status" value="1"/>
</dbReference>
<comment type="caution">
    <text evidence="7">Lacks conserved residue(s) required for the propagation of feature annotation.</text>
</comment>
<keyword evidence="4 7" id="KW-0418">Kinase</keyword>
<dbReference type="OrthoDB" id="9800332at2"/>
<dbReference type="GO" id="GO:0008652">
    <property type="term" value="P:amino acid biosynthetic process"/>
    <property type="evidence" value="ECO:0007669"/>
    <property type="project" value="UniProtKB-KW"/>
</dbReference>
<keyword evidence="7" id="KW-0479">Metal-binding</keyword>
<dbReference type="Pfam" id="PF01202">
    <property type="entry name" value="SKI"/>
    <property type="match status" value="1"/>
</dbReference>
<dbReference type="KEGG" id="afla:FHG64_14180"/>
<feature type="binding site" evidence="7">
    <location>
        <position position="32"/>
    </location>
    <ligand>
        <name>substrate</name>
    </ligand>
</feature>
<dbReference type="GO" id="GO:0009073">
    <property type="term" value="P:aromatic amino acid family biosynthetic process"/>
    <property type="evidence" value="ECO:0007669"/>
    <property type="project" value="UniProtKB-KW"/>
</dbReference>
<dbReference type="GO" id="GO:0009423">
    <property type="term" value="P:chorismate biosynthetic process"/>
    <property type="evidence" value="ECO:0007669"/>
    <property type="project" value="UniProtKB-UniRule"/>
</dbReference>
<evidence type="ECO:0000256" key="4">
    <source>
        <dbReference type="ARBA" id="ARBA00022777"/>
    </source>
</evidence>
<comment type="subcellular location">
    <subcellularLocation>
        <location evidence="7">Cytoplasm</location>
    </subcellularLocation>
</comment>
<protein>
    <recommendedName>
        <fullName evidence="7">Shikimate kinase</fullName>
        <shortName evidence="7">SK</shortName>
        <ecNumber evidence="7">2.7.1.71</ecNumber>
    </recommendedName>
</protein>
<keyword evidence="1 7" id="KW-0028">Amino-acid biosynthesis</keyword>
<comment type="catalytic activity">
    <reaction evidence="7">
        <text>shikimate + ATP = 3-phosphoshikimate + ADP + H(+)</text>
        <dbReference type="Rhea" id="RHEA:13121"/>
        <dbReference type="ChEBI" id="CHEBI:15378"/>
        <dbReference type="ChEBI" id="CHEBI:30616"/>
        <dbReference type="ChEBI" id="CHEBI:36208"/>
        <dbReference type="ChEBI" id="CHEBI:145989"/>
        <dbReference type="ChEBI" id="CHEBI:456216"/>
        <dbReference type="EC" id="2.7.1.71"/>
    </reaction>
</comment>
<dbReference type="Gene3D" id="3.40.50.300">
    <property type="entry name" value="P-loop containing nucleotide triphosphate hydrolases"/>
    <property type="match status" value="1"/>
</dbReference>
<dbReference type="GO" id="GO:0004765">
    <property type="term" value="F:shikimate kinase activity"/>
    <property type="evidence" value="ECO:0007669"/>
    <property type="project" value="UniProtKB-UniRule"/>
</dbReference>
<dbReference type="InterPro" id="IPR031322">
    <property type="entry name" value="Shikimate/glucono_kinase"/>
</dbReference>
<dbReference type="RefSeq" id="WP_139067018.1">
    <property type="nucleotide sequence ID" value="NZ_CP040812.1"/>
</dbReference>
<sequence>MKIFLTGYMGSGKSVVGKVLAGELDFTFIDLDDQIALIEEKPVPEIFNTRGELFFRRLETEVLKDVIEDPAALVISLGGGTPCYGNNLELIKQAEDAKTVYLKASVGFLTKRLFEEKETRPVISHLSTRELLEDFIRKHLFERSFYYNQANVIIDVENKTPQEIVKELMEKL</sequence>
<dbReference type="GO" id="GO:0005829">
    <property type="term" value="C:cytosol"/>
    <property type="evidence" value="ECO:0007669"/>
    <property type="project" value="TreeGrafter"/>
</dbReference>
<dbReference type="CDD" id="cd00464">
    <property type="entry name" value="SK"/>
    <property type="match status" value="1"/>
</dbReference>
<evidence type="ECO:0000256" key="1">
    <source>
        <dbReference type="ARBA" id="ARBA00022605"/>
    </source>
</evidence>
<dbReference type="GO" id="GO:0000287">
    <property type="term" value="F:magnesium ion binding"/>
    <property type="evidence" value="ECO:0007669"/>
    <property type="project" value="UniProtKB-UniRule"/>
</dbReference>
<comment type="cofactor">
    <cofactor evidence="7">
        <name>Mg(2+)</name>
        <dbReference type="ChEBI" id="CHEBI:18420"/>
    </cofactor>
    <text evidence="7">Binds 1 Mg(2+) ion per subunit.</text>
</comment>
<evidence type="ECO:0000256" key="2">
    <source>
        <dbReference type="ARBA" id="ARBA00022679"/>
    </source>
</evidence>
<dbReference type="PRINTS" id="PR01100">
    <property type="entry name" value="SHIKIMTKNASE"/>
</dbReference>
<dbReference type="EC" id="2.7.1.71" evidence="7"/>
<evidence type="ECO:0000256" key="6">
    <source>
        <dbReference type="ARBA" id="ARBA00023141"/>
    </source>
</evidence>
<feature type="binding site" evidence="7">
    <location>
        <position position="79"/>
    </location>
    <ligand>
        <name>substrate</name>
    </ligand>
</feature>